<name>A0A369AI74_9BURK</name>
<evidence type="ECO:0000313" key="5">
    <source>
        <dbReference type="Proteomes" id="UP000252174"/>
    </source>
</evidence>
<organism evidence="4 5">
    <name type="scientific">Extensimonas vulgaris</name>
    <dbReference type="NCBI Taxonomy" id="1031594"/>
    <lineage>
        <taxon>Bacteria</taxon>
        <taxon>Pseudomonadati</taxon>
        <taxon>Pseudomonadota</taxon>
        <taxon>Betaproteobacteria</taxon>
        <taxon>Burkholderiales</taxon>
        <taxon>Comamonadaceae</taxon>
        <taxon>Extensimonas</taxon>
    </lineage>
</organism>
<dbReference type="Pfam" id="PF00990">
    <property type="entry name" value="GGDEF"/>
    <property type="match status" value="1"/>
</dbReference>
<gene>
    <name evidence="4" type="ORF">DFR45_11144</name>
</gene>
<feature type="domain" description="GGDEF" evidence="3">
    <location>
        <begin position="608"/>
        <end position="742"/>
    </location>
</feature>
<dbReference type="AlphaFoldDB" id="A0A369AI74"/>
<reference evidence="4 5" key="1">
    <citation type="submission" date="2018-07" db="EMBL/GenBank/DDBJ databases">
        <title>Genomic Encyclopedia of Type Strains, Phase IV (KMG-IV): sequencing the most valuable type-strain genomes for metagenomic binning, comparative biology and taxonomic classification.</title>
        <authorList>
            <person name="Goeker M."/>
        </authorList>
    </citation>
    <scope>NUCLEOTIDE SEQUENCE [LARGE SCALE GENOMIC DNA]</scope>
    <source>
        <strain evidence="4 5">DSM 100911</strain>
    </source>
</reference>
<feature type="transmembrane region" description="Helical" evidence="1">
    <location>
        <begin position="24"/>
        <end position="48"/>
    </location>
</feature>
<dbReference type="NCBIfam" id="TIGR00229">
    <property type="entry name" value="sensory_box"/>
    <property type="match status" value="1"/>
</dbReference>
<dbReference type="InterPro" id="IPR000014">
    <property type="entry name" value="PAS"/>
</dbReference>
<dbReference type="SMART" id="SM00086">
    <property type="entry name" value="PAC"/>
    <property type="match status" value="1"/>
</dbReference>
<evidence type="ECO:0000313" key="4">
    <source>
        <dbReference type="EMBL" id="RCX07857.1"/>
    </source>
</evidence>
<accession>A0A369AI74</accession>
<feature type="domain" description="PAC" evidence="2">
    <location>
        <begin position="506"/>
        <end position="557"/>
    </location>
</feature>
<sequence length="760" mass="80938">MPRAAPSSATTAGIAPTWSMPGPLVLRLMGVALGLLMLAAGVGGWLVVRAVQQDALQQLARQQSDEVDLLARLFAGKIELLQKQLRAAASRIAPQLLAQPAVLQRALQQEFAAMPWLASMTMVRPDGTVLVHLQAAQASTARASGPVLHEPELHQASAAERAILQRTVREARAQMGEVPGDGPAAAHIAFSLPLLGANGQVLGALGVSVPLQTSALFAPAVAAAPAQGPQRLLVFTRAGRILFHTDAARVLGSVRDEPGFAPGTMCAPPVLGMQEHARVQGVYLASCADMPLPQWTVARVSAVPDLLGAGAVLRRGAGQAALALLGVCALLLLGLMAWLAQPLTRLGRAAQRALRHHDGASAGALAAAEACALPTLLQPWPAHRPAHRSDVQALQREAAGDESTGADEVDVLLVWLQRLQQEGQRQWQRSGALAAQLQAILEHAPVGIALSRQGVLQLLGRQACQLLGYGVQELQGCSARRLHASDADYAHWRARVQTEFAAHGVLDGEARFLRKDGSLMWARVQARPIQAGDAEAGILWLFEDITALREVRHQQEWERTHDALTQLCNRASFEQRLGLLLAERGQAAQVAARSGNVAVVHAGFDPAEAGVLLFLDLDHLTLVNEVAGHGAGDDVLRHFARLIDSQVRHSGWAARLGGDKFGVVLPRCSLARGQAVAEQLRAAVQGLEAAYHGHGFTLSVSIGLVPLAEAHWHDLRTVLRTADMACYEAKRAGRNCVRTQPVLQDRGDAALTRGLRARQA</sequence>
<dbReference type="SMART" id="SM00267">
    <property type="entry name" value="GGDEF"/>
    <property type="match status" value="1"/>
</dbReference>
<dbReference type="NCBIfam" id="TIGR00254">
    <property type="entry name" value="GGDEF"/>
    <property type="match status" value="1"/>
</dbReference>
<dbReference type="CDD" id="cd01949">
    <property type="entry name" value="GGDEF"/>
    <property type="match status" value="1"/>
</dbReference>
<dbReference type="EMBL" id="QPJU01000011">
    <property type="protein sequence ID" value="RCX07857.1"/>
    <property type="molecule type" value="Genomic_DNA"/>
</dbReference>
<dbReference type="CDD" id="cd00130">
    <property type="entry name" value="PAS"/>
    <property type="match status" value="1"/>
</dbReference>
<comment type="caution">
    <text evidence="4">The sequence shown here is derived from an EMBL/GenBank/DDBJ whole genome shotgun (WGS) entry which is preliminary data.</text>
</comment>
<dbReference type="Gene3D" id="3.30.70.270">
    <property type="match status" value="1"/>
</dbReference>
<evidence type="ECO:0000256" key="1">
    <source>
        <dbReference type="SAM" id="Phobius"/>
    </source>
</evidence>
<keyword evidence="1" id="KW-0812">Transmembrane</keyword>
<dbReference type="PANTHER" id="PTHR44757">
    <property type="entry name" value="DIGUANYLATE CYCLASE DGCP"/>
    <property type="match status" value="1"/>
</dbReference>
<dbReference type="InterPro" id="IPR043128">
    <property type="entry name" value="Rev_trsase/Diguanyl_cyclase"/>
</dbReference>
<dbReference type="PANTHER" id="PTHR44757:SF2">
    <property type="entry name" value="BIOFILM ARCHITECTURE MAINTENANCE PROTEIN MBAA"/>
    <property type="match status" value="1"/>
</dbReference>
<protein>
    <submittedName>
        <fullName evidence="4">PAS domain S-box-containing protein/diguanylate cyclase (GGDEF)-like protein</fullName>
    </submittedName>
</protein>
<proteinExistence type="predicted"/>
<dbReference type="Pfam" id="PF13426">
    <property type="entry name" value="PAS_9"/>
    <property type="match status" value="1"/>
</dbReference>
<keyword evidence="1" id="KW-0472">Membrane</keyword>
<dbReference type="Proteomes" id="UP000252174">
    <property type="component" value="Unassembled WGS sequence"/>
</dbReference>
<evidence type="ECO:0000259" key="2">
    <source>
        <dbReference type="PROSITE" id="PS50113"/>
    </source>
</evidence>
<dbReference type="OrthoDB" id="8929028at2"/>
<dbReference type="InterPro" id="IPR000700">
    <property type="entry name" value="PAS-assoc_C"/>
</dbReference>
<dbReference type="PROSITE" id="PS50113">
    <property type="entry name" value="PAC"/>
    <property type="match status" value="1"/>
</dbReference>
<dbReference type="InterPro" id="IPR000160">
    <property type="entry name" value="GGDEF_dom"/>
</dbReference>
<dbReference type="CDD" id="cd18773">
    <property type="entry name" value="PDC1_HK_sensor"/>
    <property type="match status" value="1"/>
</dbReference>
<dbReference type="Gene3D" id="3.30.450.20">
    <property type="entry name" value="PAS domain"/>
    <property type="match status" value="2"/>
</dbReference>
<feature type="transmembrane region" description="Helical" evidence="1">
    <location>
        <begin position="320"/>
        <end position="340"/>
    </location>
</feature>
<dbReference type="InterPro" id="IPR035965">
    <property type="entry name" value="PAS-like_dom_sf"/>
</dbReference>
<dbReference type="SUPFAM" id="SSF55073">
    <property type="entry name" value="Nucleotide cyclase"/>
    <property type="match status" value="1"/>
</dbReference>
<dbReference type="InterPro" id="IPR029787">
    <property type="entry name" value="Nucleotide_cyclase"/>
</dbReference>
<dbReference type="PROSITE" id="PS50887">
    <property type="entry name" value="GGDEF"/>
    <property type="match status" value="1"/>
</dbReference>
<dbReference type="SUPFAM" id="SSF55785">
    <property type="entry name" value="PYP-like sensor domain (PAS domain)"/>
    <property type="match status" value="1"/>
</dbReference>
<keyword evidence="5" id="KW-1185">Reference proteome</keyword>
<dbReference type="RefSeq" id="WP_114484141.1">
    <property type="nucleotide sequence ID" value="NZ_QPJU01000011.1"/>
</dbReference>
<dbReference type="InterPro" id="IPR001610">
    <property type="entry name" value="PAC"/>
</dbReference>
<dbReference type="InterPro" id="IPR052155">
    <property type="entry name" value="Biofilm_reg_signaling"/>
</dbReference>
<evidence type="ECO:0000259" key="3">
    <source>
        <dbReference type="PROSITE" id="PS50887"/>
    </source>
</evidence>
<keyword evidence="1" id="KW-1133">Transmembrane helix</keyword>